<protein>
    <recommendedName>
        <fullName evidence="1">HTH cro/C1-type domain-containing protein</fullName>
    </recommendedName>
</protein>
<dbReference type="SMART" id="SM00530">
    <property type="entry name" value="HTH_XRE"/>
    <property type="match status" value="1"/>
</dbReference>
<accession>A0A0F9L2B3</accession>
<name>A0A0F9L2B3_9ZZZZ</name>
<evidence type="ECO:0000313" key="2">
    <source>
        <dbReference type="EMBL" id="KKM21885.1"/>
    </source>
</evidence>
<dbReference type="GO" id="GO:0003677">
    <property type="term" value="F:DNA binding"/>
    <property type="evidence" value="ECO:0007669"/>
    <property type="project" value="InterPro"/>
</dbReference>
<organism evidence="2">
    <name type="scientific">marine sediment metagenome</name>
    <dbReference type="NCBI Taxonomy" id="412755"/>
    <lineage>
        <taxon>unclassified sequences</taxon>
        <taxon>metagenomes</taxon>
        <taxon>ecological metagenomes</taxon>
    </lineage>
</organism>
<dbReference type="AlphaFoldDB" id="A0A0F9L2B3"/>
<dbReference type="PROSITE" id="PS50943">
    <property type="entry name" value="HTH_CROC1"/>
    <property type="match status" value="1"/>
</dbReference>
<dbReference type="CDD" id="cd00093">
    <property type="entry name" value="HTH_XRE"/>
    <property type="match status" value="1"/>
</dbReference>
<gene>
    <name evidence="2" type="ORF">LCGC14_1630960</name>
</gene>
<dbReference type="Pfam" id="PF01381">
    <property type="entry name" value="HTH_3"/>
    <property type="match status" value="1"/>
</dbReference>
<dbReference type="Gene3D" id="1.10.260.40">
    <property type="entry name" value="lambda repressor-like DNA-binding domains"/>
    <property type="match status" value="1"/>
</dbReference>
<sequence>MTEETGLGRWLKERCQKEHLSLRQAGEKAGLSHATVHSIIKGGHATAKTVTRLAHAFSGDGNRRIALEDELLILAGYRTRQEQISQPLAELLDIVNHFSESQIRVVSSFATYLTEVSQNGQR</sequence>
<comment type="caution">
    <text evidence="2">The sequence shown here is derived from an EMBL/GenBank/DDBJ whole genome shotgun (WGS) entry which is preliminary data.</text>
</comment>
<feature type="domain" description="HTH cro/C1-type" evidence="1">
    <location>
        <begin position="11"/>
        <end position="57"/>
    </location>
</feature>
<reference evidence="2" key="1">
    <citation type="journal article" date="2015" name="Nature">
        <title>Complex archaea that bridge the gap between prokaryotes and eukaryotes.</title>
        <authorList>
            <person name="Spang A."/>
            <person name="Saw J.H."/>
            <person name="Jorgensen S.L."/>
            <person name="Zaremba-Niedzwiedzka K."/>
            <person name="Martijn J."/>
            <person name="Lind A.E."/>
            <person name="van Eijk R."/>
            <person name="Schleper C."/>
            <person name="Guy L."/>
            <person name="Ettema T.J."/>
        </authorList>
    </citation>
    <scope>NUCLEOTIDE SEQUENCE</scope>
</reference>
<proteinExistence type="predicted"/>
<dbReference type="InterPro" id="IPR001387">
    <property type="entry name" value="Cro/C1-type_HTH"/>
</dbReference>
<evidence type="ECO:0000259" key="1">
    <source>
        <dbReference type="PROSITE" id="PS50943"/>
    </source>
</evidence>
<dbReference type="EMBL" id="LAZR01013457">
    <property type="protein sequence ID" value="KKM21885.1"/>
    <property type="molecule type" value="Genomic_DNA"/>
</dbReference>
<dbReference type="InterPro" id="IPR010982">
    <property type="entry name" value="Lambda_DNA-bd_dom_sf"/>
</dbReference>
<dbReference type="SUPFAM" id="SSF47413">
    <property type="entry name" value="lambda repressor-like DNA-binding domains"/>
    <property type="match status" value="1"/>
</dbReference>